<dbReference type="InterPro" id="IPR011120">
    <property type="entry name" value="Trehalase_Ca-bd"/>
</dbReference>
<dbReference type="Proteomes" id="UP000242180">
    <property type="component" value="Unassembled WGS sequence"/>
</dbReference>
<keyword evidence="3 5" id="KW-0378">Hydrolase</keyword>
<evidence type="ECO:0000313" key="7">
    <source>
        <dbReference type="EMBL" id="ORZ02701.1"/>
    </source>
</evidence>
<dbReference type="PANTHER" id="PTHR23403">
    <property type="entry name" value="TREHALASE"/>
    <property type="match status" value="1"/>
</dbReference>
<reference evidence="7 8" key="1">
    <citation type="submission" date="2016-07" db="EMBL/GenBank/DDBJ databases">
        <title>Pervasive Adenine N6-methylation of Active Genes in Fungi.</title>
        <authorList>
            <consortium name="DOE Joint Genome Institute"/>
            <person name="Mondo S.J."/>
            <person name="Dannebaum R.O."/>
            <person name="Kuo R.C."/>
            <person name="Labutti K."/>
            <person name="Haridas S."/>
            <person name="Kuo A."/>
            <person name="Salamov A."/>
            <person name="Ahrendt S.R."/>
            <person name="Lipzen A."/>
            <person name="Sullivan W."/>
            <person name="Andreopoulos W.B."/>
            <person name="Clum A."/>
            <person name="Lindquist E."/>
            <person name="Daum C."/>
            <person name="Ramamoorthy G.K."/>
            <person name="Gryganskyi A."/>
            <person name="Culley D."/>
            <person name="Magnuson J.K."/>
            <person name="James T.Y."/>
            <person name="O'Malley M.A."/>
            <person name="Stajich J.E."/>
            <person name="Spatafora J.W."/>
            <person name="Visel A."/>
            <person name="Grigoriev I.V."/>
        </authorList>
    </citation>
    <scope>NUCLEOTIDE SEQUENCE [LARGE SCALE GENOMIC DNA]</scope>
    <source>
        <strain evidence="7 8">NRRL 2496</strain>
    </source>
</reference>
<proteinExistence type="inferred from homology"/>
<dbReference type="InterPro" id="IPR012341">
    <property type="entry name" value="6hp_glycosidase-like_sf"/>
</dbReference>
<comment type="catalytic activity">
    <reaction evidence="1 5">
        <text>alpha,alpha-trehalose + H2O = alpha-D-glucose + beta-D-glucose</text>
        <dbReference type="Rhea" id="RHEA:32675"/>
        <dbReference type="ChEBI" id="CHEBI:15377"/>
        <dbReference type="ChEBI" id="CHEBI:15903"/>
        <dbReference type="ChEBI" id="CHEBI:16551"/>
        <dbReference type="ChEBI" id="CHEBI:17925"/>
        <dbReference type="EC" id="3.2.1.28"/>
    </reaction>
</comment>
<dbReference type="InterPro" id="IPR001661">
    <property type="entry name" value="Glyco_hydro_37"/>
</dbReference>
<dbReference type="InterPro" id="IPR008928">
    <property type="entry name" value="6-hairpin_glycosidase_sf"/>
</dbReference>
<evidence type="ECO:0000256" key="1">
    <source>
        <dbReference type="ARBA" id="ARBA00001576"/>
    </source>
</evidence>
<dbReference type="GO" id="GO:0004555">
    <property type="term" value="F:alpha,alpha-trehalase activity"/>
    <property type="evidence" value="ECO:0007669"/>
    <property type="project" value="UniProtKB-EC"/>
</dbReference>
<dbReference type="STRING" id="13706.A0A1X2HT48"/>
<dbReference type="Pfam" id="PF07492">
    <property type="entry name" value="Trehalase_Ca-bi"/>
    <property type="match status" value="1"/>
</dbReference>
<protein>
    <recommendedName>
        <fullName evidence="5">Trehalase</fullName>
        <ecNumber evidence="5">3.2.1.28</ecNumber>
    </recommendedName>
    <alternativeName>
        <fullName evidence="5">Alpha-trehalose glucohydrolase</fullName>
    </alternativeName>
</protein>
<dbReference type="AlphaFoldDB" id="A0A1X2HT48"/>
<dbReference type="Pfam" id="PF01204">
    <property type="entry name" value="Trehalase"/>
    <property type="match status" value="1"/>
</dbReference>
<dbReference type="EC" id="3.2.1.28" evidence="5"/>
<dbReference type="Gene3D" id="1.50.10.10">
    <property type="match status" value="1"/>
</dbReference>
<evidence type="ECO:0000256" key="5">
    <source>
        <dbReference type="RuleBase" id="RU361180"/>
    </source>
</evidence>
<evidence type="ECO:0000256" key="4">
    <source>
        <dbReference type="ARBA" id="ARBA00023295"/>
    </source>
</evidence>
<keyword evidence="8" id="KW-1185">Reference proteome</keyword>
<dbReference type="SUPFAM" id="SSF48208">
    <property type="entry name" value="Six-hairpin glycosidases"/>
    <property type="match status" value="1"/>
</dbReference>
<dbReference type="InterPro" id="IPR018232">
    <property type="entry name" value="Glyco_hydro_37_CS"/>
</dbReference>
<dbReference type="FunCoup" id="A0A1X2HT48">
    <property type="interactions" value="63"/>
</dbReference>
<dbReference type="OMA" id="WLFMMTK"/>
<dbReference type="InParanoid" id="A0A1X2HT48"/>
<sequence>MSRKIPSIEMDDSSSVDVHAPAATYYTTGDNARYRTRTYTRSKPDIMSGKDFDMNRFRRASHDEKNKAKKFLIDVEETQRMILEQEDTDNDFQITINDLGPKTMQLGTADSGGYRKIDIRGTYMLSNLLQELALANDYGRKHIVLDEARLNENPVDRLSRMIKHHFWEGLTRRIDADSIEIISPDPKDRSANRVPRIYIPHDETEVYEYYKKVAEMRKHLQLEVIYLPKDITPEYVKSINDRAGLLTLAMRKETDYQGNVVMRGVPFAVPGGRFNEMYGWDSYFIALGLLVDGKLDLAKGMVENFAYEIKHYGKILNANRSYYLSRSQPPFLTDMAIKVYERMDPSHEEENKEWLRTVLKSAIKEYWNVWMVEPRLDKKTKLSRYRPDGEGIPPETEASHFNHIIAPFARKHGVSIEEFDQLYNDRKIVEPELDEYFLHDRAVRESGHDTTYRFDRVCANLATIDLNALLYKYEMDLCDVISEHLDGHLEDFDGNKQDPDAWFERAKVRRDAINKYLWNEEKGLYFDYDTVKERQITYETVTAYWAMWAGCASQEQAEVLCRSLPKFEVLGGLVSGTEESRGEISLDRPNRQWDFPFGWAPHQIMAWEGFENYGMKDVARRLAYRWLYTITKSFVDFNGVVPEKFDVVSLSHKVEVEYGNVGVDFKFVPREGFGWMNASYQLGLAYLNTQMRRALGTCTLPDLLFEKALVRERRYRQDTSEEAEEELLMRRRKSQMAAQAITRNGSISAAVTRIGSIDHQAAMNAAAANVANRAPDSSVHLAPPSS</sequence>
<organism evidence="7 8">
    <name type="scientific">Syncephalastrum racemosum</name>
    <name type="common">Filamentous fungus</name>
    <dbReference type="NCBI Taxonomy" id="13706"/>
    <lineage>
        <taxon>Eukaryota</taxon>
        <taxon>Fungi</taxon>
        <taxon>Fungi incertae sedis</taxon>
        <taxon>Mucoromycota</taxon>
        <taxon>Mucoromycotina</taxon>
        <taxon>Mucoromycetes</taxon>
        <taxon>Mucorales</taxon>
        <taxon>Syncephalastraceae</taxon>
        <taxon>Syncephalastrum</taxon>
    </lineage>
</organism>
<dbReference type="PROSITE" id="PS00928">
    <property type="entry name" value="TREHALASE_2"/>
    <property type="match status" value="1"/>
</dbReference>
<comment type="caution">
    <text evidence="7">The sequence shown here is derived from an EMBL/GenBank/DDBJ whole genome shotgun (WGS) entry which is preliminary data.</text>
</comment>
<dbReference type="PROSITE" id="PS00927">
    <property type="entry name" value="TREHALASE_1"/>
    <property type="match status" value="1"/>
</dbReference>
<evidence type="ECO:0000259" key="6">
    <source>
        <dbReference type="Pfam" id="PF07492"/>
    </source>
</evidence>
<dbReference type="PRINTS" id="PR00744">
    <property type="entry name" value="GLHYDRLASE37"/>
</dbReference>
<evidence type="ECO:0000313" key="8">
    <source>
        <dbReference type="Proteomes" id="UP000242180"/>
    </source>
</evidence>
<evidence type="ECO:0000256" key="3">
    <source>
        <dbReference type="ARBA" id="ARBA00022801"/>
    </source>
</evidence>
<evidence type="ECO:0000256" key="2">
    <source>
        <dbReference type="ARBA" id="ARBA00005615"/>
    </source>
</evidence>
<dbReference type="GO" id="GO:0005993">
    <property type="term" value="P:trehalose catabolic process"/>
    <property type="evidence" value="ECO:0007669"/>
    <property type="project" value="InterPro"/>
</dbReference>
<dbReference type="PANTHER" id="PTHR23403:SF6">
    <property type="entry name" value="CYTOSOLIC NEUTRAL TREHALASE-RELATED"/>
    <property type="match status" value="1"/>
</dbReference>
<dbReference type="GO" id="GO:0005737">
    <property type="term" value="C:cytoplasm"/>
    <property type="evidence" value="ECO:0007669"/>
    <property type="project" value="InterPro"/>
</dbReference>
<gene>
    <name evidence="7" type="ORF">BCR43DRAFT_482032</name>
</gene>
<feature type="domain" description="Neutral trehalase Ca2+ binding" evidence="6">
    <location>
        <begin position="82"/>
        <end position="108"/>
    </location>
</feature>
<accession>A0A1X2HT48</accession>
<dbReference type="EMBL" id="MCGN01000001">
    <property type="protein sequence ID" value="ORZ02701.1"/>
    <property type="molecule type" value="Genomic_DNA"/>
</dbReference>
<dbReference type="OrthoDB" id="3542292at2759"/>
<keyword evidence="4 5" id="KW-0326">Glycosidase</keyword>
<name>A0A1X2HT48_SYNRA</name>
<comment type="similarity">
    <text evidence="2 5">Belongs to the glycosyl hydrolase 37 family.</text>
</comment>
<dbReference type="GO" id="GO:0005509">
    <property type="term" value="F:calcium ion binding"/>
    <property type="evidence" value="ECO:0007669"/>
    <property type="project" value="InterPro"/>
</dbReference>